<comment type="subcellular location">
    <subcellularLocation>
        <location evidence="1">Membrane</location>
        <topology evidence="1">Multi-pass membrane protein</topology>
    </subcellularLocation>
</comment>
<dbReference type="GO" id="GO:0071782">
    <property type="term" value="C:endoplasmic reticulum tubular network"/>
    <property type="evidence" value="ECO:0007669"/>
    <property type="project" value="TreeGrafter"/>
</dbReference>
<sequence>MCFFSIVTRFLIIMFGLLRPARYTQQAVDTSQEHEMTAWSKYWVVYATLVCVELLGDSFFAWMPLYAETKLLIVLWLIVSAPQASVWVFDTILNPLLLRHAPKIDHFLVHGKSHLLSDLLTYTSECCVHSLNAVLPVVSQLWRKPRHRHTDDPLAALDNMDNATSEDANETFNNIEPLTSVEDTRSYTNQYMDTKSDDVSYDVTFPSSQSQGHINVAQRKANFAKLSIPDLNKKLTTQLGAMTRPKRKQFVYDRQLDDVTLKDVPMVDAEESLQNQVLATERALRPVQHSKDRERYQ</sequence>
<comment type="similarity">
    <text evidence="1">Belongs to the DP1 family.</text>
</comment>
<protein>
    <recommendedName>
        <fullName evidence="1">Receptor expression-enhancing protein</fullName>
    </recommendedName>
</protein>
<dbReference type="Pfam" id="PF03134">
    <property type="entry name" value="TB2_DP1_HVA22"/>
    <property type="match status" value="1"/>
</dbReference>
<gene>
    <name evidence="2" type="ORF">KR093_002033</name>
</gene>
<evidence type="ECO:0000313" key="2">
    <source>
        <dbReference type="EMBL" id="KAH8370055.1"/>
    </source>
</evidence>
<dbReference type="GO" id="GO:0005881">
    <property type="term" value="C:cytoplasmic microtubule"/>
    <property type="evidence" value="ECO:0007669"/>
    <property type="project" value="TreeGrafter"/>
</dbReference>
<organism evidence="2 3">
    <name type="scientific">Drosophila rubida</name>
    <dbReference type="NCBI Taxonomy" id="30044"/>
    <lineage>
        <taxon>Eukaryota</taxon>
        <taxon>Metazoa</taxon>
        <taxon>Ecdysozoa</taxon>
        <taxon>Arthropoda</taxon>
        <taxon>Hexapoda</taxon>
        <taxon>Insecta</taxon>
        <taxon>Pterygota</taxon>
        <taxon>Neoptera</taxon>
        <taxon>Endopterygota</taxon>
        <taxon>Diptera</taxon>
        <taxon>Brachycera</taxon>
        <taxon>Muscomorpha</taxon>
        <taxon>Ephydroidea</taxon>
        <taxon>Drosophilidae</taxon>
        <taxon>Drosophila</taxon>
    </lineage>
</organism>
<dbReference type="EMBL" id="JAJJHW010002585">
    <property type="protein sequence ID" value="KAH8370055.1"/>
    <property type="molecule type" value="Genomic_DNA"/>
</dbReference>
<accession>A0AAD4PIX3</accession>
<reference evidence="2" key="1">
    <citation type="journal article" date="2021" name="Mol. Ecol. Resour.">
        <title>Phylogenomic analyses of the genus Drosophila reveals genomic signals of climate adaptation.</title>
        <authorList>
            <person name="Li F."/>
            <person name="Rane R.V."/>
            <person name="Luria V."/>
            <person name="Xiong Z."/>
            <person name="Chen J."/>
            <person name="Li Z."/>
            <person name="Catullo R.A."/>
            <person name="Griffin P.C."/>
            <person name="Schiffer M."/>
            <person name="Pearce S."/>
            <person name="Lee S.F."/>
            <person name="McElroy K."/>
            <person name="Stocker A."/>
            <person name="Shirriffs J."/>
            <person name="Cockerell F."/>
            <person name="Coppin C."/>
            <person name="Sgro C.M."/>
            <person name="Karger A."/>
            <person name="Cain J.W."/>
            <person name="Weber J.A."/>
            <person name="Santpere G."/>
            <person name="Kirschner M.W."/>
            <person name="Hoffmann A.A."/>
            <person name="Oakeshott J.G."/>
            <person name="Zhang G."/>
        </authorList>
    </citation>
    <scope>NUCLEOTIDE SEQUENCE</scope>
    <source>
        <strain evidence="2">BGI-SZ-2011g</strain>
    </source>
</reference>
<dbReference type="GO" id="GO:0071786">
    <property type="term" value="P:endoplasmic reticulum tubular network organization"/>
    <property type="evidence" value="ECO:0007669"/>
    <property type="project" value="TreeGrafter"/>
</dbReference>
<dbReference type="InterPro" id="IPR004345">
    <property type="entry name" value="TB2_DP1_HVA22"/>
</dbReference>
<dbReference type="PANTHER" id="PTHR12300">
    <property type="entry name" value="HVA22-LIKE PROTEINS"/>
    <property type="match status" value="1"/>
</dbReference>
<dbReference type="PANTHER" id="PTHR12300:SF117">
    <property type="entry name" value="LP05237P-RELATED"/>
    <property type="match status" value="1"/>
</dbReference>
<evidence type="ECO:0000313" key="3">
    <source>
        <dbReference type="Proteomes" id="UP001200034"/>
    </source>
</evidence>
<dbReference type="GO" id="GO:0008017">
    <property type="term" value="F:microtubule binding"/>
    <property type="evidence" value="ECO:0007669"/>
    <property type="project" value="TreeGrafter"/>
</dbReference>
<keyword evidence="3" id="KW-1185">Reference proteome</keyword>
<comment type="caution">
    <text evidence="2">The sequence shown here is derived from an EMBL/GenBank/DDBJ whole genome shotgun (WGS) entry which is preliminary data.</text>
</comment>
<dbReference type="AlphaFoldDB" id="A0AAD4PIX3"/>
<dbReference type="GO" id="GO:0005789">
    <property type="term" value="C:endoplasmic reticulum membrane"/>
    <property type="evidence" value="ECO:0007669"/>
    <property type="project" value="TreeGrafter"/>
</dbReference>
<evidence type="ECO:0000256" key="1">
    <source>
        <dbReference type="RuleBase" id="RU362006"/>
    </source>
</evidence>
<proteinExistence type="inferred from homology"/>
<name>A0AAD4PIX3_9MUSC</name>
<dbReference type="Proteomes" id="UP001200034">
    <property type="component" value="Unassembled WGS sequence"/>
</dbReference>